<name>A0AAU8CWV6_9HYPH</name>
<evidence type="ECO:0000313" key="1">
    <source>
        <dbReference type="EMBL" id="XCG51124.1"/>
    </source>
</evidence>
<proteinExistence type="predicted"/>
<gene>
    <name evidence="1" type="ORF">ABVK50_11900</name>
</gene>
<protein>
    <submittedName>
        <fullName evidence="1">Uncharacterized protein</fullName>
    </submittedName>
</protein>
<organism evidence="1">
    <name type="scientific">Mesorhizobium sp. WSM2240</name>
    <dbReference type="NCBI Taxonomy" id="3228851"/>
    <lineage>
        <taxon>Bacteria</taxon>
        <taxon>Pseudomonadati</taxon>
        <taxon>Pseudomonadota</taxon>
        <taxon>Alphaproteobacteria</taxon>
        <taxon>Hyphomicrobiales</taxon>
        <taxon>Phyllobacteriaceae</taxon>
        <taxon>Mesorhizobium</taxon>
    </lineage>
</organism>
<dbReference type="RefSeq" id="WP_353641365.1">
    <property type="nucleotide sequence ID" value="NZ_CP159253.1"/>
</dbReference>
<reference evidence="1" key="1">
    <citation type="submission" date="2024-06" db="EMBL/GenBank/DDBJ databases">
        <title>Mesorhizobium karijinii sp. nov., a symbiont of the iconic Swainsona formosa from arid Australia.</title>
        <authorList>
            <person name="Hill Y.J."/>
            <person name="Watkin E.L.J."/>
            <person name="O'Hara G.W."/>
            <person name="Terpolilli J."/>
            <person name="Tye M.L."/>
            <person name="Kohlmeier M.G."/>
        </authorList>
    </citation>
    <scope>NUCLEOTIDE SEQUENCE</scope>
    <source>
        <strain evidence="1">WSM2240</strain>
    </source>
</reference>
<dbReference type="EMBL" id="CP159253">
    <property type="protein sequence ID" value="XCG51124.1"/>
    <property type="molecule type" value="Genomic_DNA"/>
</dbReference>
<sequence length="68" mass="7908">MNKDVDLKPVEAWAVLSRHFKDEPFSLEKAVMYPPKTDREWLERQWPGRVVLVRIIPLPASPAKEAKP</sequence>
<accession>A0AAU8CWV6</accession>
<dbReference type="AlphaFoldDB" id="A0AAU8CWV6"/>